<keyword evidence="7" id="KW-1185">Reference proteome</keyword>
<comment type="similarity">
    <text evidence="5">Belongs to the class VI-like SAM-binding methyltransferase superfamily. Isoprenylcysteine carboxyl methyltransferase family.</text>
</comment>
<dbReference type="InterPro" id="IPR007269">
    <property type="entry name" value="ICMT_MeTrfase"/>
</dbReference>
<comment type="catalytic activity">
    <reaction evidence="5">
        <text>[protein]-C-terminal S-[(2E,6E)-farnesyl]-L-cysteine + S-adenosyl-L-methionine = [protein]-C-terminal S-[(2E,6E)-farnesyl]-L-cysteine methyl ester + S-adenosyl-L-homocysteine</text>
        <dbReference type="Rhea" id="RHEA:21672"/>
        <dbReference type="Rhea" id="RHEA-COMP:12125"/>
        <dbReference type="Rhea" id="RHEA-COMP:12126"/>
        <dbReference type="ChEBI" id="CHEBI:57856"/>
        <dbReference type="ChEBI" id="CHEBI:59789"/>
        <dbReference type="ChEBI" id="CHEBI:90510"/>
        <dbReference type="ChEBI" id="CHEBI:90511"/>
        <dbReference type="EC" id="2.1.1.100"/>
    </reaction>
</comment>
<feature type="transmembrane region" description="Helical" evidence="5">
    <location>
        <begin position="65"/>
        <end position="88"/>
    </location>
</feature>
<dbReference type="EC" id="2.1.1.100" evidence="5"/>
<comment type="caution">
    <text evidence="6">The sequence shown here is derived from an EMBL/GenBank/DDBJ whole genome shotgun (WGS) entry which is preliminary data.</text>
</comment>
<dbReference type="PANTHER" id="PTHR12714">
    <property type="entry name" value="PROTEIN-S ISOPRENYLCYSTEINE O-METHYLTRANSFERASE"/>
    <property type="match status" value="1"/>
</dbReference>
<dbReference type="GO" id="GO:0032259">
    <property type="term" value="P:methylation"/>
    <property type="evidence" value="ECO:0007669"/>
    <property type="project" value="UniProtKB-KW"/>
</dbReference>
<gene>
    <name evidence="6" type="ORF">C1645_729786</name>
</gene>
<dbReference type="OrthoDB" id="422086at2759"/>
<name>A0A397S5G8_9GLOM</name>
<dbReference type="Gene3D" id="1.20.120.1630">
    <property type="match status" value="1"/>
</dbReference>
<keyword evidence="5" id="KW-0256">Endoplasmic reticulum</keyword>
<keyword evidence="2 5" id="KW-0812">Transmembrane</keyword>
<protein>
    <recommendedName>
        <fullName evidence="5">Protein-S-isoprenylcysteine O-methyltransferase</fullName>
        <ecNumber evidence="5">2.1.1.100</ecNumber>
    </recommendedName>
</protein>
<dbReference type="AlphaFoldDB" id="A0A397S5G8"/>
<reference evidence="6 7" key="1">
    <citation type="submission" date="2018-06" db="EMBL/GenBank/DDBJ databases">
        <title>Comparative genomics reveals the genomic features of Rhizophagus irregularis, R. cerebriforme, R. diaphanum and Gigaspora rosea, and their symbiotic lifestyle signature.</title>
        <authorList>
            <person name="Morin E."/>
            <person name="San Clemente H."/>
            <person name="Chen E.C.H."/>
            <person name="De La Providencia I."/>
            <person name="Hainaut M."/>
            <person name="Kuo A."/>
            <person name="Kohler A."/>
            <person name="Murat C."/>
            <person name="Tang N."/>
            <person name="Roy S."/>
            <person name="Loubradou J."/>
            <person name="Henrissat B."/>
            <person name="Grigoriev I.V."/>
            <person name="Corradi N."/>
            <person name="Roux C."/>
            <person name="Martin F.M."/>
        </authorList>
    </citation>
    <scope>NUCLEOTIDE SEQUENCE [LARGE SCALE GENOMIC DNA]</scope>
    <source>
        <strain evidence="6 7">DAOM 227022</strain>
    </source>
</reference>
<comment type="subcellular location">
    <subcellularLocation>
        <location evidence="5">Endoplasmic reticulum membrane</location>
        <topology evidence="5">Multi-pass membrane protein</topology>
    </subcellularLocation>
    <subcellularLocation>
        <location evidence="1">Membrane</location>
        <topology evidence="1">Multi-pass membrane protein</topology>
    </subcellularLocation>
</comment>
<evidence type="ECO:0000256" key="5">
    <source>
        <dbReference type="RuleBase" id="RU362022"/>
    </source>
</evidence>
<keyword evidence="5" id="KW-0808">Transferase</keyword>
<dbReference type="GO" id="GO:0005789">
    <property type="term" value="C:endoplasmic reticulum membrane"/>
    <property type="evidence" value="ECO:0007669"/>
    <property type="project" value="UniProtKB-SubCell"/>
</dbReference>
<evidence type="ECO:0000256" key="3">
    <source>
        <dbReference type="ARBA" id="ARBA00022989"/>
    </source>
</evidence>
<keyword evidence="5" id="KW-0489">Methyltransferase</keyword>
<dbReference type="GO" id="GO:0004671">
    <property type="term" value="F:protein C-terminal S-isoprenylcysteine carboxyl O-methyltransferase activity"/>
    <property type="evidence" value="ECO:0007669"/>
    <property type="project" value="UniProtKB-EC"/>
</dbReference>
<accession>A0A397S5G8</accession>
<comment type="caution">
    <text evidence="5">Lacks conserved residue(s) required for the propagation of feature annotation.</text>
</comment>
<organism evidence="6 7">
    <name type="scientific">Glomus cerebriforme</name>
    <dbReference type="NCBI Taxonomy" id="658196"/>
    <lineage>
        <taxon>Eukaryota</taxon>
        <taxon>Fungi</taxon>
        <taxon>Fungi incertae sedis</taxon>
        <taxon>Mucoromycota</taxon>
        <taxon>Glomeromycotina</taxon>
        <taxon>Glomeromycetes</taxon>
        <taxon>Glomerales</taxon>
        <taxon>Glomeraceae</taxon>
        <taxon>Glomus</taxon>
    </lineage>
</organism>
<evidence type="ECO:0000256" key="1">
    <source>
        <dbReference type="ARBA" id="ARBA00004141"/>
    </source>
</evidence>
<keyword evidence="5" id="KW-0949">S-adenosyl-L-methionine</keyword>
<feature type="transmembrane region" description="Helical" evidence="5">
    <location>
        <begin position="24"/>
        <end position="44"/>
    </location>
</feature>
<dbReference type="Proteomes" id="UP000265703">
    <property type="component" value="Unassembled WGS sequence"/>
</dbReference>
<keyword evidence="3 5" id="KW-1133">Transmembrane helix</keyword>
<dbReference type="STRING" id="658196.A0A397S5G8"/>
<keyword evidence="4 5" id="KW-0472">Membrane</keyword>
<evidence type="ECO:0000313" key="7">
    <source>
        <dbReference type="Proteomes" id="UP000265703"/>
    </source>
</evidence>
<feature type="transmembrane region" description="Helical" evidence="5">
    <location>
        <begin position="108"/>
        <end position="125"/>
    </location>
</feature>
<dbReference type="EMBL" id="QKYT01000825">
    <property type="protein sequence ID" value="RIA81248.1"/>
    <property type="molecule type" value="Genomic_DNA"/>
</dbReference>
<dbReference type="PANTHER" id="PTHR12714:SF9">
    <property type="entry name" value="PROTEIN-S-ISOPRENYLCYSTEINE O-METHYLTRANSFERASE"/>
    <property type="match status" value="1"/>
</dbReference>
<proteinExistence type="inferred from homology"/>
<evidence type="ECO:0000313" key="6">
    <source>
        <dbReference type="EMBL" id="RIA81248.1"/>
    </source>
</evidence>
<evidence type="ECO:0000256" key="2">
    <source>
        <dbReference type="ARBA" id="ARBA00022692"/>
    </source>
</evidence>
<sequence>MYQQEHNNVEIINVRFNEWAFPDIVFYILNVIGCCIRLWCFHTLKEFFTFNVTIFKNHKLINTGPYALLIHPSYTGVILMTFNILYVIYQLHYYIPIYSPINFSPFIFNWYCYILYFFFYVYVGIKRILNEEKLLKENFGKEWDLYSKSRKRLIPYLF</sequence>
<dbReference type="Pfam" id="PF04140">
    <property type="entry name" value="ICMT"/>
    <property type="match status" value="1"/>
</dbReference>
<evidence type="ECO:0000256" key="4">
    <source>
        <dbReference type="ARBA" id="ARBA00023136"/>
    </source>
</evidence>